<keyword evidence="3" id="KW-1185">Reference proteome</keyword>
<keyword evidence="1" id="KW-1133">Transmembrane helix</keyword>
<protein>
    <submittedName>
        <fullName evidence="2">Uncharacterized protein</fullName>
    </submittedName>
</protein>
<keyword evidence="1" id="KW-0812">Transmembrane</keyword>
<accession>A0ABT3GRS8</accession>
<sequence length="139" mass="14959">MSKRVIFTCTLLMILGLWGSYDTISHYLQGGVNINLFGLFLPVLVLLFLGLPGARAVATGVFTVSYLTIVVAIVGATSFRSQVPAAETSLLSQPSMVALIGMLLGAPLMLLHWMLFSPPFEEHLGRRRASGGLPPEISE</sequence>
<organism evidence="2 3">
    <name type="scientific">Luteolibacter arcticus</name>
    <dbReference type="NCBI Taxonomy" id="1581411"/>
    <lineage>
        <taxon>Bacteria</taxon>
        <taxon>Pseudomonadati</taxon>
        <taxon>Verrucomicrobiota</taxon>
        <taxon>Verrucomicrobiia</taxon>
        <taxon>Verrucomicrobiales</taxon>
        <taxon>Verrucomicrobiaceae</taxon>
        <taxon>Luteolibacter</taxon>
    </lineage>
</organism>
<proteinExistence type="predicted"/>
<keyword evidence="1" id="KW-0472">Membrane</keyword>
<dbReference type="Proteomes" id="UP001320876">
    <property type="component" value="Unassembled WGS sequence"/>
</dbReference>
<name>A0ABT3GRS8_9BACT</name>
<reference evidence="2 3" key="1">
    <citation type="submission" date="2022-10" db="EMBL/GenBank/DDBJ databases">
        <title>Luteolibacter arcticus strain CCTCC AB 2014275, whole genome shotgun sequencing project.</title>
        <authorList>
            <person name="Zhao G."/>
            <person name="Shen L."/>
        </authorList>
    </citation>
    <scope>NUCLEOTIDE SEQUENCE [LARGE SCALE GENOMIC DNA]</scope>
    <source>
        <strain evidence="2 3">CCTCC AB 2014275</strain>
    </source>
</reference>
<evidence type="ECO:0000256" key="1">
    <source>
        <dbReference type="SAM" id="Phobius"/>
    </source>
</evidence>
<dbReference type="EMBL" id="JAPDDT010000023">
    <property type="protein sequence ID" value="MCW1926233.1"/>
    <property type="molecule type" value="Genomic_DNA"/>
</dbReference>
<comment type="caution">
    <text evidence="2">The sequence shown here is derived from an EMBL/GenBank/DDBJ whole genome shotgun (WGS) entry which is preliminary data.</text>
</comment>
<feature type="transmembrane region" description="Helical" evidence="1">
    <location>
        <begin position="56"/>
        <end position="76"/>
    </location>
</feature>
<gene>
    <name evidence="2" type="ORF">OKA05_26990</name>
</gene>
<evidence type="ECO:0000313" key="3">
    <source>
        <dbReference type="Proteomes" id="UP001320876"/>
    </source>
</evidence>
<evidence type="ECO:0000313" key="2">
    <source>
        <dbReference type="EMBL" id="MCW1926233.1"/>
    </source>
</evidence>
<dbReference type="RefSeq" id="WP_264490341.1">
    <property type="nucleotide sequence ID" value="NZ_JAPDDT010000023.1"/>
</dbReference>
<feature type="transmembrane region" description="Helical" evidence="1">
    <location>
        <begin position="29"/>
        <end position="49"/>
    </location>
</feature>
<feature type="transmembrane region" description="Helical" evidence="1">
    <location>
        <begin position="96"/>
        <end position="116"/>
    </location>
</feature>